<dbReference type="GO" id="GO:0044205">
    <property type="term" value="P:'de novo' UMP biosynthetic process"/>
    <property type="evidence" value="ECO:0007669"/>
    <property type="project" value="UniProtKB-UniRule"/>
</dbReference>
<keyword evidence="3 6" id="KW-0328">Glycosyltransferase</keyword>
<comment type="cofactor">
    <cofactor evidence="6">
        <name>Mg(2+)</name>
        <dbReference type="ChEBI" id="CHEBI:18420"/>
    </cofactor>
</comment>
<dbReference type="UniPathway" id="UPA00070">
    <property type="reaction ID" value="UER00119"/>
</dbReference>
<comment type="pathway">
    <text evidence="1 6">Pyrimidine metabolism; UMP biosynthesis via de novo pathway; UMP from orotate: step 1/2.</text>
</comment>
<comment type="similarity">
    <text evidence="6">Belongs to the purine/pyrimidine phosphoribosyltransferase family. PyrE subfamily.</text>
</comment>
<evidence type="ECO:0000256" key="2">
    <source>
        <dbReference type="ARBA" id="ARBA00011971"/>
    </source>
</evidence>
<dbReference type="EC" id="2.4.2.10" evidence="2 6"/>
<sequence>MLVESGALMFGEFRLTSGKKSSYYINIKKAYTEPVVLKGIAREMARHVKAHRVAGMELGAIPIVVAVALETGKPFSMIRKEGREHGTGKLIEGDIRGGETVDIIEDVSTTGGSIIKSAHAVRQAGGSVERAIVVVDRGEGAENLLRAEGIELVSLVSAEQLRTRAN</sequence>
<dbReference type="InterPro" id="IPR000836">
    <property type="entry name" value="PRTase_dom"/>
</dbReference>
<gene>
    <name evidence="6" type="primary">pyrE</name>
    <name evidence="8" type="ORF">J9259_02190</name>
    <name evidence="9" type="ORF">KIY12_02845</name>
</gene>
<comment type="function">
    <text evidence="6">Catalyzes the transfer of a ribosyl phosphate group from 5-phosphoribose 1-diphosphate to orotate, leading to the formation of orotidine monophosphate (OMP).</text>
</comment>
<dbReference type="GO" id="GO:0000287">
    <property type="term" value="F:magnesium ion binding"/>
    <property type="evidence" value="ECO:0007669"/>
    <property type="project" value="UniProtKB-UniRule"/>
</dbReference>
<keyword evidence="4 6" id="KW-0808">Transferase</keyword>
<dbReference type="Proteomes" id="UP000750197">
    <property type="component" value="Unassembled WGS sequence"/>
</dbReference>
<dbReference type="GO" id="GO:0019856">
    <property type="term" value="P:pyrimidine nucleobase biosynthetic process"/>
    <property type="evidence" value="ECO:0007669"/>
    <property type="project" value="TreeGrafter"/>
</dbReference>
<evidence type="ECO:0000313" key="8">
    <source>
        <dbReference type="EMBL" id="MBX8631321.1"/>
    </source>
</evidence>
<dbReference type="InterPro" id="IPR029057">
    <property type="entry name" value="PRTase-like"/>
</dbReference>
<comment type="caution">
    <text evidence="9">The sequence shown here is derived from an EMBL/GenBank/DDBJ whole genome shotgun (WGS) entry which is preliminary data.</text>
</comment>
<dbReference type="EMBL" id="JAHEAC010000015">
    <property type="protein sequence ID" value="MBX8643652.1"/>
    <property type="molecule type" value="Genomic_DNA"/>
</dbReference>
<comment type="subunit">
    <text evidence="6">Homodimer.</text>
</comment>
<dbReference type="InterPro" id="IPR023031">
    <property type="entry name" value="OPRT"/>
</dbReference>
<comment type="catalytic activity">
    <reaction evidence="6">
        <text>orotidine 5'-phosphate + diphosphate = orotate + 5-phospho-alpha-D-ribose 1-diphosphate</text>
        <dbReference type="Rhea" id="RHEA:10380"/>
        <dbReference type="ChEBI" id="CHEBI:30839"/>
        <dbReference type="ChEBI" id="CHEBI:33019"/>
        <dbReference type="ChEBI" id="CHEBI:57538"/>
        <dbReference type="ChEBI" id="CHEBI:58017"/>
        <dbReference type="EC" id="2.4.2.10"/>
    </reaction>
</comment>
<protein>
    <recommendedName>
        <fullName evidence="2 6">Orotate phosphoribosyltransferase</fullName>
        <shortName evidence="6">OPRT</shortName>
        <shortName evidence="6">OPRTase</shortName>
        <ecNumber evidence="2 6">2.4.2.10</ecNumber>
    </recommendedName>
</protein>
<feature type="binding site" description="in other chain" evidence="6">
    <location>
        <begin position="105"/>
        <end position="113"/>
    </location>
    <ligand>
        <name>5-phospho-alpha-D-ribose 1-diphosphate</name>
        <dbReference type="ChEBI" id="CHEBI:58017"/>
        <note>ligand shared between dimeric partners</note>
    </ligand>
</feature>
<dbReference type="PANTHER" id="PTHR19278:SF9">
    <property type="entry name" value="URIDINE 5'-MONOPHOSPHATE SYNTHASE"/>
    <property type="match status" value="1"/>
</dbReference>
<dbReference type="NCBIfam" id="TIGR00336">
    <property type="entry name" value="pyrE"/>
    <property type="match status" value="1"/>
</dbReference>
<dbReference type="SUPFAM" id="SSF53271">
    <property type="entry name" value="PRTase-like"/>
    <property type="match status" value="1"/>
</dbReference>
<reference evidence="9" key="1">
    <citation type="submission" date="2021-05" db="EMBL/GenBank/DDBJ databases">
        <title>Genomic insights into ecological role and evolution of a novel Thermoplasmata order Candidatus Sysuiplasmatales.</title>
        <authorList>
            <person name="Yuan Y."/>
        </authorList>
    </citation>
    <scope>NUCLEOTIDE SEQUENCE</scope>
    <source>
        <strain evidence="9">TUT19-bin139</strain>
        <strain evidence="8">YP2-bin.285</strain>
    </source>
</reference>
<dbReference type="PANTHER" id="PTHR19278">
    <property type="entry name" value="OROTATE PHOSPHORIBOSYLTRANSFERASE"/>
    <property type="match status" value="1"/>
</dbReference>
<feature type="domain" description="Phosphoribosyltransferase" evidence="7">
    <location>
        <begin position="51"/>
        <end position="143"/>
    </location>
</feature>
<feature type="binding site" evidence="6">
    <location>
        <position position="85"/>
    </location>
    <ligand>
        <name>5-phospho-alpha-D-ribose 1-diphosphate</name>
        <dbReference type="ChEBI" id="CHEBI:58017"/>
        <note>ligand shared between dimeric partners</note>
    </ligand>
</feature>
<keyword evidence="6" id="KW-0460">Magnesium</keyword>
<feature type="binding site" evidence="6">
    <location>
        <position position="137"/>
    </location>
    <ligand>
        <name>orotate</name>
        <dbReference type="ChEBI" id="CHEBI:30839"/>
    </ligand>
</feature>
<evidence type="ECO:0000256" key="1">
    <source>
        <dbReference type="ARBA" id="ARBA00004889"/>
    </source>
</evidence>
<evidence type="ECO:0000313" key="9">
    <source>
        <dbReference type="EMBL" id="MBX8643652.1"/>
    </source>
</evidence>
<evidence type="ECO:0000256" key="4">
    <source>
        <dbReference type="ARBA" id="ARBA00022679"/>
    </source>
</evidence>
<dbReference type="EMBL" id="JAGVSJ010000003">
    <property type="protein sequence ID" value="MBX8631321.1"/>
    <property type="molecule type" value="Genomic_DNA"/>
</dbReference>
<organism evidence="9 10">
    <name type="scientific">Candidatus Sysuiplasma superficiale</name>
    <dbReference type="NCBI Taxonomy" id="2823368"/>
    <lineage>
        <taxon>Archaea</taxon>
        <taxon>Methanobacteriati</taxon>
        <taxon>Thermoplasmatota</taxon>
        <taxon>Thermoplasmata</taxon>
        <taxon>Candidatus Sysuiplasmatales</taxon>
        <taxon>Candidatus Sysuiplasmataceae</taxon>
        <taxon>Candidatus Sysuiplasma</taxon>
    </lineage>
</organism>
<accession>A0A8J7YT64</accession>
<dbReference type="InterPro" id="IPR004467">
    <property type="entry name" value="Or_phspho_trans_dom"/>
</dbReference>
<dbReference type="Gene3D" id="3.40.50.2020">
    <property type="match status" value="1"/>
</dbReference>
<dbReference type="HAMAP" id="MF_01208">
    <property type="entry name" value="PyrE"/>
    <property type="match status" value="1"/>
</dbReference>
<proteinExistence type="inferred from homology"/>
<dbReference type="GO" id="GO:0004588">
    <property type="term" value="F:orotate phosphoribosyltransferase activity"/>
    <property type="evidence" value="ECO:0007669"/>
    <property type="project" value="UniProtKB-UniRule"/>
</dbReference>
<feature type="binding site" evidence="6">
    <location>
        <position position="79"/>
    </location>
    <ligand>
        <name>5-phospho-alpha-D-ribose 1-diphosphate</name>
        <dbReference type="ChEBI" id="CHEBI:58017"/>
        <note>ligand shared between dimeric partners</note>
    </ligand>
</feature>
<feature type="binding site" evidence="6">
    <location>
        <position position="109"/>
    </location>
    <ligand>
        <name>orotate</name>
        <dbReference type="ChEBI" id="CHEBI:30839"/>
    </ligand>
</feature>
<evidence type="ECO:0000256" key="6">
    <source>
        <dbReference type="HAMAP-Rule" id="MF_01208"/>
    </source>
</evidence>
<name>A0A8J7YT64_9ARCH</name>
<dbReference type="CDD" id="cd06223">
    <property type="entry name" value="PRTases_typeI"/>
    <property type="match status" value="1"/>
</dbReference>
<dbReference type="AlphaFoldDB" id="A0A8J7YT64"/>
<keyword evidence="5 6" id="KW-0665">Pyrimidine biosynthesis</keyword>
<evidence type="ECO:0000259" key="7">
    <source>
        <dbReference type="Pfam" id="PF00156"/>
    </source>
</evidence>
<dbReference type="Proteomes" id="UP000716004">
    <property type="component" value="Unassembled WGS sequence"/>
</dbReference>
<feature type="binding site" evidence="6">
    <location>
        <position position="83"/>
    </location>
    <ligand>
        <name>5-phospho-alpha-D-ribose 1-diphosphate</name>
        <dbReference type="ChEBI" id="CHEBI:58017"/>
        <note>ligand shared between dimeric partners</note>
    </ligand>
</feature>
<evidence type="ECO:0000256" key="3">
    <source>
        <dbReference type="ARBA" id="ARBA00022676"/>
    </source>
</evidence>
<evidence type="ECO:0000256" key="5">
    <source>
        <dbReference type="ARBA" id="ARBA00022975"/>
    </source>
</evidence>
<feature type="binding site" description="in other chain" evidence="6">
    <location>
        <position position="80"/>
    </location>
    <ligand>
        <name>5-phospho-alpha-D-ribose 1-diphosphate</name>
        <dbReference type="ChEBI" id="CHEBI:58017"/>
        <note>ligand shared between dimeric partners</note>
    </ligand>
</feature>
<evidence type="ECO:0000313" key="10">
    <source>
        <dbReference type="Proteomes" id="UP000750197"/>
    </source>
</evidence>
<dbReference type="Pfam" id="PF00156">
    <property type="entry name" value="Pribosyltran"/>
    <property type="match status" value="1"/>
</dbReference>